<feature type="transmembrane region" description="Helical" evidence="1">
    <location>
        <begin position="84"/>
        <end position="105"/>
    </location>
</feature>
<feature type="transmembrane region" description="Helical" evidence="1">
    <location>
        <begin position="52"/>
        <end position="72"/>
    </location>
</feature>
<protein>
    <submittedName>
        <fullName evidence="2">Uncharacterized protein</fullName>
    </submittedName>
</protein>
<keyword evidence="1" id="KW-0812">Transmembrane</keyword>
<evidence type="ECO:0000313" key="3">
    <source>
        <dbReference type="Proteomes" id="UP000721844"/>
    </source>
</evidence>
<keyword evidence="1" id="KW-0472">Membrane</keyword>
<evidence type="ECO:0000256" key="1">
    <source>
        <dbReference type="SAM" id="Phobius"/>
    </source>
</evidence>
<keyword evidence="1" id="KW-1133">Transmembrane helix</keyword>
<gene>
    <name evidence="2" type="ORF">ACELLULO517_22545</name>
</gene>
<evidence type="ECO:0000313" key="2">
    <source>
        <dbReference type="EMBL" id="MCB8883045.1"/>
    </source>
</evidence>
<dbReference type="Proteomes" id="UP000721844">
    <property type="component" value="Unassembled WGS sequence"/>
</dbReference>
<dbReference type="RefSeq" id="WP_227309702.1">
    <property type="nucleotide sequence ID" value="NZ_JAESVA010000010.1"/>
</dbReference>
<keyword evidence="3" id="KW-1185">Reference proteome</keyword>
<organism evidence="2 3">
    <name type="scientific">Acidisoma cellulosilyticum</name>
    <dbReference type="NCBI Taxonomy" id="2802395"/>
    <lineage>
        <taxon>Bacteria</taxon>
        <taxon>Pseudomonadati</taxon>
        <taxon>Pseudomonadota</taxon>
        <taxon>Alphaproteobacteria</taxon>
        <taxon>Acetobacterales</taxon>
        <taxon>Acidocellaceae</taxon>
        <taxon>Acidisoma</taxon>
    </lineage>
</organism>
<proteinExistence type="predicted"/>
<feature type="transmembrane region" description="Helical" evidence="1">
    <location>
        <begin position="21"/>
        <end position="40"/>
    </location>
</feature>
<sequence>MAVSGLEGSLTTSNRILSGRLAGVLFVLSVAYISVAMTRAPEISAIARGMLFPMKLFLVASAPTVGGIAFLWSDRAISDVRRRSLMRILLVLLWAFASVTLVSLLS</sequence>
<dbReference type="EMBL" id="JAESVA010000010">
    <property type="protein sequence ID" value="MCB8883045.1"/>
    <property type="molecule type" value="Genomic_DNA"/>
</dbReference>
<dbReference type="AlphaFoldDB" id="A0A963Z549"/>
<accession>A0A963Z549</accession>
<reference evidence="2 3" key="1">
    <citation type="journal article" date="2021" name="Microorganisms">
        <title>Acidisoma silvae sp. nov. and Acidisomacellulosilytica sp. nov., Two Acidophilic Bacteria Isolated from Decaying Wood, Hydrolyzing Cellulose and Producing Poly-3-hydroxybutyrate.</title>
        <authorList>
            <person name="Mieszkin S."/>
            <person name="Pouder E."/>
            <person name="Uroz S."/>
            <person name="Simon-Colin C."/>
            <person name="Alain K."/>
        </authorList>
    </citation>
    <scope>NUCLEOTIDE SEQUENCE [LARGE SCALE GENOMIC DNA]</scope>
    <source>
        <strain evidence="2 3">HW T5.17</strain>
    </source>
</reference>
<comment type="caution">
    <text evidence="2">The sequence shown here is derived from an EMBL/GenBank/DDBJ whole genome shotgun (WGS) entry which is preliminary data.</text>
</comment>
<name>A0A963Z549_9PROT</name>